<reference evidence="3" key="1">
    <citation type="submission" date="2016-10" db="EMBL/GenBank/DDBJ databases">
        <authorList>
            <person name="Varghese N."/>
            <person name="Submissions S."/>
        </authorList>
    </citation>
    <scope>NUCLEOTIDE SEQUENCE [LARGE SCALE GENOMIC DNA]</scope>
    <source>
        <strain evidence="3">CGMCC 4.3530</strain>
    </source>
</reference>
<evidence type="ECO:0000256" key="1">
    <source>
        <dbReference type="SAM" id="MobiDB-lite"/>
    </source>
</evidence>
<proteinExistence type="predicted"/>
<evidence type="ECO:0000313" key="3">
    <source>
        <dbReference type="Proteomes" id="UP000199529"/>
    </source>
</evidence>
<organism evidence="2 3">
    <name type="scientific">Saccharopolyspora shandongensis</name>
    <dbReference type="NCBI Taxonomy" id="418495"/>
    <lineage>
        <taxon>Bacteria</taxon>
        <taxon>Bacillati</taxon>
        <taxon>Actinomycetota</taxon>
        <taxon>Actinomycetes</taxon>
        <taxon>Pseudonocardiales</taxon>
        <taxon>Pseudonocardiaceae</taxon>
        <taxon>Saccharopolyspora</taxon>
    </lineage>
</organism>
<evidence type="ECO:0000313" key="2">
    <source>
        <dbReference type="EMBL" id="SDX94135.1"/>
    </source>
</evidence>
<keyword evidence="3" id="KW-1185">Reference proteome</keyword>
<dbReference type="STRING" id="418495.SAMN05216215_1017154"/>
<feature type="compositionally biased region" description="Basic and acidic residues" evidence="1">
    <location>
        <begin position="294"/>
        <end position="319"/>
    </location>
</feature>
<feature type="compositionally biased region" description="Low complexity" evidence="1">
    <location>
        <begin position="270"/>
        <end position="284"/>
    </location>
</feature>
<name>A0A1H3FTJ7_9PSEU</name>
<sequence>MVDVAEGAGPVDRLHNLLLAMTGRVDDDGINSARELLGIGQPGAAAEYLTGCLLAGRIPVNASEQYHLRRILDETRSTQVLADRVNVVDSVPADEHRFGEPAEDDGDLLAALAPVAARLQGVRGLWCATRTTPAGASYGAVPRRILLAEVSPDGSTTAVAYQLIEALRRAGINCSVDVFDSGAELPEYHRDALAAAHRVHLDAPSAPPAERPAAREERPAAREERPAAREERPAERPAEQPRRVVEERPAEPERSIPQPARPVSRPEPEPALAQAAEAQAEASAMRVPPAVDAKLTDRERNLLRKLHEELAQREQDRSGSRRQNGASNGEEGWTSTMPGGTGGFPPIGAAPVNNQAYTPQQQRS</sequence>
<feature type="compositionally biased region" description="Polar residues" evidence="1">
    <location>
        <begin position="352"/>
        <end position="364"/>
    </location>
</feature>
<protein>
    <submittedName>
        <fullName evidence="2">Uncharacterized protein</fullName>
    </submittedName>
</protein>
<dbReference type="Proteomes" id="UP000199529">
    <property type="component" value="Unassembled WGS sequence"/>
</dbReference>
<feature type="compositionally biased region" description="Polar residues" evidence="1">
    <location>
        <begin position="321"/>
        <end position="338"/>
    </location>
</feature>
<dbReference type="RefSeq" id="WP_245761254.1">
    <property type="nucleotide sequence ID" value="NZ_FNOK01000017.1"/>
</dbReference>
<feature type="compositionally biased region" description="Basic and acidic residues" evidence="1">
    <location>
        <begin position="212"/>
        <end position="254"/>
    </location>
</feature>
<accession>A0A1H3FTJ7</accession>
<gene>
    <name evidence="2" type="ORF">SAMN05216215_1017154</name>
</gene>
<dbReference type="EMBL" id="FNOK01000017">
    <property type="protein sequence ID" value="SDX94135.1"/>
    <property type="molecule type" value="Genomic_DNA"/>
</dbReference>
<dbReference type="AlphaFoldDB" id="A0A1H3FTJ7"/>
<feature type="region of interest" description="Disordered" evidence="1">
    <location>
        <begin position="203"/>
        <end position="364"/>
    </location>
</feature>